<feature type="non-terminal residue" evidence="1">
    <location>
        <position position="37"/>
    </location>
</feature>
<gene>
    <name evidence="1" type="ORF">S12H4_60681</name>
</gene>
<dbReference type="EMBL" id="BARW01040009">
    <property type="protein sequence ID" value="GAJ24036.1"/>
    <property type="molecule type" value="Genomic_DNA"/>
</dbReference>
<dbReference type="SUPFAM" id="SSF88713">
    <property type="entry name" value="Glycoside hydrolase/deacetylase"/>
    <property type="match status" value="1"/>
</dbReference>
<organism evidence="1">
    <name type="scientific">marine sediment metagenome</name>
    <dbReference type="NCBI Taxonomy" id="412755"/>
    <lineage>
        <taxon>unclassified sequences</taxon>
        <taxon>metagenomes</taxon>
        <taxon>ecological metagenomes</taxon>
    </lineage>
</organism>
<dbReference type="GO" id="GO:0005975">
    <property type="term" value="P:carbohydrate metabolic process"/>
    <property type="evidence" value="ECO:0007669"/>
    <property type="project" value="InterPro"/>
</dbReference>
<sequence>MVNINKKSYRAFIVPHTHWDREWYQTFQQFRIRLIDL</sequence>
<name>X1VXW3_9ZZZZ</name>
<comment type="caution">
    <text evidence="1">The sequence shown here is derived from an EMBL/GenBank/DDBJ whole genome shotgun (WGS) entry which is preliminary data.</text>
</comment>
<dbReference type="AlphaFoldDB" id="X1VXW3"/>
<evidence type="ECO:0008006" key="2">
    <source>
        <dbReference type="Google" id="ProtNLM"/>
    </source>
</evidence>
<accession>X1VXW3</accession>
<reference evidence="1" key="1">
    <citation type="journal article" date="2014" name="Front. Microbiol.">
        <title>High frequency of phylogenetically diverse reductive dehalogenase-homologous genes in deep subseafloor sedimentary metagenomes.</title>
        <authorList>
            <person name="Kawai M."/>
            <person name="Futagami T."/>
            <person name="Toyoda A."/>
            <person name="Takaki Y."/>
            <person name="Nishi S."/>
            <person name="Hori S."/>
            <person name="Arai W."/>
            <person name="Tsubouchi T."/>
            <person name="Morono Y."/>
            <person name="Uchiyama I."/>
            <person name="Ito T."/>
            <person name="Fujiyama A."/>
            <person name="Inagaki F."/>
            <person name="Takami H."/>
        </authorList>
    </citation>
    <scope>NUCLEOTIDE SEQUENCE</scope>
    <source>
        <strain evidence="1">Expedition CK06-06</strain>
    </source>
</reference>
<protein>
    <recommendedName>
        <fullName evidence="2">Glycoside hydrolase family 38 N-terminal domain-containing protein</fullName>
    </recommendedName>
</protein>
<dbReference type="InterPro" id="IPR011330">
    <property type="entry name" value="Glyco_hydro/deAcase_b/a-brl"/>
</dbReference>
<proteinExistence type="predicted"/>
<dbReference type="InterPro" id="IPR027291">
    <property type="entry name" value="Glyco_hydro_38_N_sf"/>
</dbReference>
<dbReference type="Gene3D" id="3.20.110.10">
    <property type="entry name" value="Glycoside hydrolase 38, N terminal domain"/>
    <property type="match status" value="1"/>
</dbReference>
<evidence type="ECO:0000313" key="1">
    <source>
        <dbReference type="EMBL" id="GAJ24036.1"/>
    </source>
</evidence>